<dbReference type="RefSeq" id="XP_055883623.1">
    <property type="nucleotide sequence ID" value="XM_056027648.1"/>
</dbReference>
<sequence>MTTKRITVLWTNFLTRFLFVFLLGTNLLVDATHGLQKSASVYNVTEFHRANLLLNHIAFNPKTQDVYVGAVNYLFQLDKDLFQKVQVKTLRQKRSEIKSCSDKEPGQFTVNENINKLLVVDLVNDTLISCGNYYFGSCEKRSLSNISFFDQEAYNCMPVIGFHPNSSVVGFLAPGVPSKAGEPQPTLMYVGVSTPDKDEQFNIYVYSSRNLNDMDVQTTPGAEFLFSGIHFPDSRNKEIFKVKNILGFSFKNFSYKIGIQKDENNETRNHTVIARVCQTDRNFYTYTEMAFQCHANGVNYTIMQAGVVAKPGRELALFLGVDLNSEVLFTVFSAAPQTHGYVQSAVCIFPLEFIRRKFTENIKLCLSGKGIIGGGHLGRSTPCVNKIAAGNVQVDDDFCTGLEDIPYFGPVVADLPALITFNKSVEMTSMAVSTTEEFTVGFLGTSDGSVYKVSLDSNVTGNLYEQVTVTPNEAFLSDIFFDNQQEHLYLLTSFRVVRMKVQNCTQYTSCGECLGAKDPYCGWCSLQSNGVRRNTCSLKSECNGSKYPNRWLSHTKQECPKIKQILPEEISIDREGLLTLNVQNVPDFQNQIFYICQFTAFNTEHKIVRMANRTHNNFQCFTPEKSLLPPFETGKDSVSMKLSLLLNNTELVHDTVTFFNCAHHKVCTSCTMSKFPCSWCIKKHMCTDNTAQHCHGDTVISGQKIEKQFRMHNPGPEFCPKFENWNSSNEILVAAGSMTSISVRGVSLFDFQQDKLWCSFRVDNITEVPARSVSIGQGRLFNISCDLHKFNYLKTISRKTVVMEILWGDGKHPLDNPSGLQIEVYKCSVMAGTCGACLTAEEKYQCVWCEGKTCKPAESCQNTHSLRKGNVCDNPHIKQLSPLSGPVGGGTLLTIIGENFVAAQNDLKVTIDGVMQVNCLVVEFSPPSRIVCEVQRSNTYNLTFQGIVHVSVGNRFRTEFPQKYEFVKPDLREIYPKFGPYDGGTVVTLSGLHLNSGSNISVHFGKNNPCREITRIDFAAISCKSSRVNESLFSKPVDVSVTIDKTALDTNGIQFHYVPNPNVTWLSRLQGFRSGGLSLNVSGHHLNSVQSPYFLIWYKGVPYSGACAFPVSSATNITCVTPLIQDLNATFDGYEELDFGFKMDEVSGLEKLTHMGKFKIFPDPNLYAFNDGKKVHKQSQEILLINGVNLMPLKELDIKVYIGKTECLVMSISKIIITCTLPQNLPDTSDGSGSPEVIVQIGQNLTFNLGVLQFEEQEGLTQEAMIGIIVAVALTVVLIIIVGICCYIKVRRNDDMMKKMRKDMDQLESRVANECKEAFAELQTDMTELTSDLSGGCSIPFWDYRTYCMRVLFPPECNDHPVIKELELDYRHKEDLEKGLKAFFNLIRNKTFLLIFVRTLENNQDFTMKERVNVASLLSVSLQTQMEYATEILKTLLAELIEKTVENPKVHPKLLLRRNESVAEKMLTNWYTFLLYKFLKECAGEPLFMLYNAIKQQVSKGPVDAVTSEARYSLSEDKLIRQQVTFKSIVLHVMDIDVDRCSQPTHQVKVLDCDTISQVKEKILDSMYKSAPFSSRPPKEELELVLFDLPEWLGEKSSIPLKIFPTKDTKRMVLSDEDHTTKMENDCKRLNTLSHYKVPDGAYVALHPKQTSMYNMSYVPDKHKYGSENSFYNRSPSLNRTLNGPLLANDSDCKVYHLVRHHDVDSNNKEGERGSKLVSEIYLPRLLVTKGTLQTFVDDLFERIFSTAHRGTALPLAIKYMFDFLDDQALHHNMSEEVVHTWKSNSLPLRFWVNVIKNPNFAFDIYKSNIVDACLTVIGQTFMDCCSTLEHKLTKDSPSGKLLYAKDIPKYKQWVARYYQDIKIMPAISDQDMTAMLAEESRSHQNEFNTNAALLELYKYVKKYYDDIVNALEDDEFAKKSKLTYKLDQVSTLMEGTTTIC</sequence>
<dbReference type="GO" id="GO:0017154">
    <property type="term" value="F:semaphorin receptor activity"/>
    <property type="evidence" value="ECO:0007669"/>
    <property type="project" value="InterPro"/>
</dbReference>
<evidence type="ECO:0000256" key="8">
    <source>
        <dbReference type="ARBA" id="ARBA00023136"/>
    </source>
</evidence>
<dbReference type="InterPro" id="IPR016201">
    <property type="entry name" value="PSI"/>
</dbReference>
<dbReference type="InterPro" id="IPR002165">
    <property type="entry name" value="Plexin_repeat"/>
</dbReference>
<comment type="similarity">
    <text evidence="2">Belongs to the plexin family.</text>
</comment>
<evidence type="ECO:0000256" key="12">
    <source>
        <dbReference type="SAM" id="Coils"/>
    </source>
</evidence>
<gene>
    <name evidence="16 17 18 19 20 21 22 23 24" type="primary">LOC106070840</name>
</gene>
<evidence type="ECO:0000313" key="19">
    <source>
        <dbReference type="RefSeq" id="XP_055883620.1"/>
    </source>
</evidence>
<dbReference type="OMA" id="KYNEQLM"/>
<evidence type="ECO:0000256" key="4">
    <source>
        <dbReference type="ARBA" id="ARBA00022692"/>
    </source>
</evidence>
<keyword evidence="4 13" id="KW-0812">Transmembrane</keyword>
<dbReference type="InterPro" id="IPR046800">
    <property type="entry name" value="Plexin_RBD"/>
</dbReference>
<dbReference type="InterPro" id="IPR013548">
    <property type="entry name" value="Plexin_cytoplasmic_RasGAP_dom"/>
</dbReference>
<dbReference type="RefSeq" id="XP_055883620.1">
    <property type="nucleotide sequence ID" value="XM_056027645.1"/>
</dbReference>
<dbReference type="InterPro" id="IPR015943">
    <property type="entry name" value="WD40/YVTN_repeat-like_dom_sf"/>
</dbReference>
<dbReference type="InterPro" id="IPR014756">
    <property type="entry name" value="Ig_E-set"/>
</dbReference>
<dbReference type="Pfam" id="PF17960">
    <property type="entry name" value="TIG_plexin"/>
    <property type="match status" value="1"/>
</dbReference>
<dbReference type="Pfam" id="PF01833">
    <property type="entry name" value="TIG"/>
    <property type="match status" value="3"/>
</dbReference>
<dbReference type="InterPro" id="IPR036352">
    <property type="entry name" value="Semap_dom_sf"/>
</dbReference>
<keyword evidence="9" id="KW-1015">Disulfide bond</keyword>
<evidence type="ECO:0000256" key="5">
    <source>
        <dbReference type="ARBA" id="ARBA00022729"/>
    </source>
</evidence>
<dbReference type="InterPro" id="IPR031148">
    <property type="entry name" value="Plexin"/>
</dbReference>
<dbReference type="Pfam" id="PF20170">
    <property type="entry name" value="Plexin_RBD"/>
    <property type="match status" value="1"/>
</dbReference>
<evidence type="ECO:0000313" key="17">
    <source>
        <dbReference type="RefSeq" id="XP_055883618.1"/>
    </source>
</evidence>
<dbReference type="PANTHER" id="PTHR22625:SF70">
    <property type="entry name" value="PLEXIN A, ISOFORM A"/>
    <property type="match status" value="1"/>
</dbReference>
<comment type="caution">
    <text evidence="11">Lacks conserved residue(s) required for the propagation of feature annotation.</text>
</comment>
<keyword evidence="10" id="KW-0325">Glycoprotein</keyword>
<name>A0A9W3A8F1_BIOGL</name>
<dbReference type="Pfam" id="PF24479">
    <property type="entry name" value="PSI_PlexinA-B"/>
    <property type="match status" value="1"/>
</dbReference>
<dbReference type="Pfam" id="PF01437">
    <property type="entry name" value="PSI"/>
    <property type="match status" value="1"/>
</dbReference>
<dbReference type="Proteomes" id="UP001165740">
    <property type="component" value="Chromosome 4"/>
</dbReference>
<dbReference type="Gene3D" id="1.10.506.10">
    <property type="entry name" value="GTPase Activation - p120gap, domain 1"/>
    <property type="match status" value="2"/>
</dbReference>
<keyword evidence="3" id="KW-1003">Cell membrane</keyword>
<evidence type="ECO:0000256" key="1">
    <source>
        <dbReference type="ARBA" id="ARBA00004251"/>
    </source>
</evidence>
<dbReference type="InterPro" id="IPR002909">
    <property type="entry name" value="IPT_dom"/>
</dbReference>
<evidence type="ECO:0000256" key="2">
    <source>
        <dbReference type="ARBA" id="ARBA00010297"/>
    </source>
</evidence>
<comment type="subcellular location">
    <subcellularLocation>
        <location evidence="1">Cell membrane</location>
        <topology evidence="1">Single-pass type I membrane protein</topology>
    </subcellularLocation>
</comment>
<protein>
    <submittedName>
        <fullName evidence="16 17">Plexin-A2-like isoform X1</fullName>
    </submittedName>
</protein>
<dbReference type="PANTHER" id="PTHR22625">
    <property type="entry name" value="PLEXIN"/>
    <property type="match status" value="1"/>
</dbReference>
<evidence type="ECO:0000313" key="15">
    <source>
        <dbReference type="Proteomes" id="UP001165740"/>
    </source>
</evidence>
<evidence type="ECO:0000313" key="20">
    <source>
        <dbReference type="RefSeq" id="XP_055883621.1"/>
    </source>
</evidence>
<dbReference type="InterPro" id="IPR013783">
    <property type="entry name" value="Ig-like_fold"/>
</dbReference>
<dbReference type="SUPFAM" id="SSF81296">
    <property type="entry name" value="E set domains"/>
    <property type="match status" value="3"/>
</dbReference>
<dbReference type="GO" id="GO:0005886">
    <property type="term" value="C:plasma membrane"/>
    <property type="evidence" value="ECO:0007669"/>
    <property type="project" value="UniProtKB-SubCell"/>
</dbReference>
<evidence type="ECO:0000313" key="18">
    <source>
        <dbReference type="RefSeq" id="XP_055883619.1"/>
    </source>
</evidence>
<dbReference type="RefSeq" id="XP_055883618.1">
    <property type="nucleotide sequence ID" value="XM_056027643.1"/>
</dbReference>
<evidence type="ECO:0000256" key="7">
    <source>
        <dbReference type="ARBA" id="ARBA00022989"/>
    </source>
</evidence>
<dbReference type="Gene3D" id="2.60.40.10">
    <property type="entry name" value="Immunoglobulins"/>
    <property type="match status" value="4"/>
</dbReference>
<dbReference type="SUPFAM" id="SSF101912">
    <property type="entry name" value="Sema domain"/>
    <property type="match status" value="1"/>
</dbReference>
<dbReference type="Gene3D" id="2.130.10.10">
    <property type="entry name" value="YVTN repeat-like/Quinoprotein amine dehydrogenase"/>
    <property type="match status" value="1"/>
</dbReference>
<evidence type="ECO:0000256" key="6">
    <source>
        <dbReference type="ARBA" id="ARBA00022737"/>
    </source>
</evidence>
<dbReference type="Pfam" id="PF08337">
    <property type="entry name" value="Plexin_cytopl"/>
    <property type="match status" value="1"/>
</dbReference>
<dbReference type="GO" id="GO:0030334">
    <property type="term" value="P:regulation of cell migration"/>
    <property type="evidence" value="ECO:0007669"/>
    <property type="project" value="TreeGrafter"/>
</dbReference>
<dbReference type="OrthoDB" id="125363at2759"/>
<evidence type="ECO:0000313" key="24">
    <source>
        <dbReference type="RefSeq" id="XP_055883625.1"/>
    </source>
</evidence>
<feature type="transmembrane region" description="Helical" evidence="13">
    <location>
        <begin position="7"/>
        <end position="29"/>
    </location>
</feature>
<dbReference type="CDD" id="cd11236">
    <property type="entry name" value="Sema_plexin_like"/>
    <property type="match status" value="1"/>
</dbReference>
<dbReference type="RefSeq" id="XP_055883621.1">
    <property type="nucleotide sequence ID" value="XM_056027646.1"/>
</dbReference>
<evidence type="ECO:0000313" key="22">
    <source>
        <dbReference type="RefSeq" id="XP_055883623.1"/>
    </source>
</evidence>
<evidence type="ECO:0000256" key="11">
    <source>
        <dbReference type="PROSITE-ProRule" id="PRU00352"/>
    </source>
</evidence>
<keyword evidence="7 13" id="KW-1133">Transmembrane helix</keyword>
<dbReference type="InterPro" id="IPR001627">
    <property type="entry name" value="Semap_dom"/>
</dbReference>
<dbReference type="SUPFAM" id="SSF48350">
    <property type="entry name" value="GTPase activation domain, GAP"/>
    <property type="match status" value="1"/>
</dbReference>
<accession>A0A9W3A8F1</accession>
<evidence type="ECO:0000313" key="16">
    <source>
        <dbReference type="RefSeq" id="XP_055883617.1"/>
    </source>
</evidence>
<dbReference type="SMART" id="SM00429">
    <property type="entry name" value="IPT"/>
    <property type="match status" value="3"/>
</dbReference>
<reference evidence="16 17" key="1">
    <citation type="submission" date="2025-04" db="UniProtKB">
        <authorList>
            <consortium name="RefSeq"/>
        </authorList>
    </citation>
    <scope>IDENTIFICATION</scope>
</reference>
<dbReference type="InterPro" id="IPR008936">
    <property type="entry name" value="Rho_GTPase_activation_prot"/>
</dbReference>
<dbReference type="Gene3D" id="3.10.20.90">
    <property type="entry name" value="Phosphatidylinositol 3-kinase Catalytic Subunit, Chain A, domain 1"/>
    <property type="match status" value="1"/>
</dbReference>
<dbReference type="GO" id="GO:0002116">
    <property type="term" value="C:semaphorin receptor complex"/>
    <property type="evidence" value="ECO:0007669"/>
    <property type="project" value="TreeGrafter"/>
</dbReference>
<dbReference type="RefSeq" id="XP_055883619.1">
    <property type="nucleotide sequence ID" value="XM_056027644.1"/>
</dbReference>
<feature type="transmembrane region" description="Helical" evidence="13">
    <location>
        <begin position="1264"/>
        <end position="1290"/>
    </location>
</feature>
<proteinExistence type="inferred from homology"/>
<dbReference type="FunFam" id="1.10.506.10:FF:000005">
    <property type="entry name" value="Plexin A1"/>
    <property type="match status" value="1"/>
</dbReference>
<feature type="coiled-coil region" evidence="12">
    <location>
        <begin position="1290"/>
        <end position="1332"/>
    </location>
</feature>
<organism evidence="15 21">
    <name type="scientific">Biomphalaria glabrata</name>
    <name type="common">Bloodfluke planorb</name>
    <name type="synonym">Freshwater snail</name>
    <dbReference type="NCBI Taxonomy" id="6526"/>
    <lineage>
        <taxon>Eukaryota</taxon>
        <taxon>Metazoa</taxon>
        <taxon>Spiralia</taxon>
        <taxon>Lophotrochozoa</taxon>
        <taxon>Mollusca</taxon>
        <taxon>Gastropoda</taxon>
        <taxon>Heterobranchia</taxon>
        <taxon>Euthyneura</taxon>
        <taxon>Panpulmonata</taxon>
        <taxon>Hygrophila</taxon>
        <taxon>Lymnaeoidea</taxon>
        <taxon>Planorbidae</taxon>
        <taxon>Biomphalaria</taxon>
    </lineage>
</organism>
<dbReference type="InterPro" id="IPR041019">
    <property type="entry name" value="TIG1_plexin"/>
</dbReference>
<dbReference type="InterPro" id="IPR041362">
    <property type="entry name" value="TIG2_plexin"/>
</dbReference>
<evidence type="ECO:0000256" key="10">
    <source>
        <dbReference type="ARBA" id="ARBA00023180"/>
    </source>
</evidence>
<dbReference type="Pfam" id="PF18020">
    <property type="entry name" value="TIG_2"/>
    <property type="match status" value="1"/>
</dbReference>
<dbReference type="SUPFAM" id="SSF103575">
    <property type="entry name" value="Plexin repeat"/>
    <property type="match status" value="1"/>
</dbReference>
<keyword evidence="12" id="KW-0175">Coiled coil</keyword>
<evidence type="ECO:0000313" key="21">
    <source>
        <dbReference type="RefSeq" id="XP_055883622.1"/>
    </source>
</evidence>
<evidence type="ECO:0000256" key="3">
    <source>
        <dbReference type="ARBA" id="ARBA00022475"/>
    </source>
</evidence>
<dbReference type="RefSeq" id="XP_055883617.1">
    <property type="nucleotide sequence ID" value="XM_056027642.1"/>
</dbReference>
<keyword evidence="5" id="KW-0732">Signal</keyword>
<evidence type="ECO:0000259" key="14">
    <source>
        <dbReference type="PROSITE" id="PS51004"/>
    </source>
</evidence>
<dbReference type="CDD" id="cd12790">
    <property type="entry name" value="RasGAP_plexin_A"/>
    <property type="match status" value="1"/>
</dbReference>
<evidence type="ECO:0000256" key="13">
    <source>
        <dbReference type="SAM" id="Phobius"/>
    </source>
</evidence>
<evidence type="ECO:0000313" key="23">
    <source>
        <dbReference type="RefSeq" id="XP_055883624.1"/>
    </source>
</evidence>
<dbReference type="GeneID" id="106070840"/>
<dbReference type="RefSeq" id="XP_055883622.1">
    <property type="nucleotide sequence ID" value="XM_056027647.1"/>
</dbReference>
<dbReference type="PROSITE" id="PS51004">
    <property type="entry name" value="SEMA"/>
    <property type="match status" value="1"/>
</dbReference>
<dbReference type="Pfam" id="PF01403">
    <property type="entry name" value="Sema"/>
    <property type="match status" value="1"/>
</dbReference>
<dbReference type="RefSeq" id="XP_055883624.1">
    <property type="nucleotide sequence ID" value="XM_056027649.1"/>
</dbReference>
<keyword evidence="15" id="KW-1185">Reference proteome</keyword>
<dbReference type="RefSeq" id="XP_055883625.1">
    <property type="nucleotide sequence ID" value="XM_056027650.1"/>
</dbReference>
<evidence type="ECO:0000256" key="9">
    <source>
        <dbReference type="ARBA" id="ARBA00023157"/>
    </source>
</evidence>
<keyword evidence="6" id="KW-0677">Repeat</keyword>
<dbReference type="SMART" id="SM00630">
    <property type="entry name" value="Sema"/>
    <property type="match status" value="1"/>
</dbReference>
<dbReference type="SMART" id="SM00423">
    <property type="entry name" value="PSI"/>
    <property type="match status" value="3"/>
</dbReference>
<feature type="domain" description="Sema" evidence="14">
    <location>
        <begin position="27"/>
        <end position="501"/>
    </location>
</feature>
<keyword evidence="8 13" id="KW-0472">Membrane</keyword>